<protein>
    <submittedName>
        <fullName evidence="13">TonB-dependent receptor</fullName>
    </submittedName>
</protein>
<dbReference type="PANTHER" id="PTHR32552">
    <property type="entry name" value="FERRICHROME IRON RECEPTOR-RELATED"/>
    <property type="match status" value="1"/>
</dbReference>
<comment type="subcellular location">
    <subcellularLocation>
        <location evidence="1 11">Cell outer membrane</location>
        <topology evidence="1 11">Multi-pass membrane protein</topology>
    </subcellularLocation>
</comment>
<dbReference type="Gene3D" id="2.170.130.10">
    <property type="entry name" value="TonB-dependent receptor, plug domain"/>
    <property type="match status" value="1"/>
</dbReference>
<evidence type="ECO:0000256" key="10">
    <source>
        <dbReference type="ARBA" id="ARBA00023237"/>
    </source>
</evidence>
<evidence type="ECO:0000256" key="9">
    <source>
        <dbReference type="ARBA" id="ARBA00023136"/>
    </source>
</evidence>
<dbReference type="GO" id="GO:0015344">
    <property type="term" value="F:siderophore uptake transmembrane transporter activity"/>
    <property type="evidence" value="ECO:0007669"/>
    <property type="project" value="TreeGrafter"/>
</dbReference>
<dbReference type="PROSITE" id="PS52016">
    <property type="entry name" value="TONB_DEPENDENT_REC_3"/>
    <property type="match status" value="1"/>
</dbReference>
<keyword evidence="7" id="KW-0408">Iron</keyword>
<evidence type="ECO:0000256" key="1">
    <source>
        <dbReference type="ARBA" id="ARBA00004571"/>
    </source>
</evidence>
<keyword evidence="5 11" id="KW-0812">Transmembrane</keyword>
<keyword evidence="2 11" id="KW-0813">Transport</keyword>
<evidence type="ECO:0000256" key="7">
    <source>
        <dbReference type="ARBA" id="ARBA00023004"/>
    </source>
</evidence>
<dbReference type="GO" id="GO:0009279">
    <property type="term" value="C:cell outer membrane"/>
    <property type="evidence" value="ECO:0007669"/>
    <property type="project" value="UniProtKB-SubCell"/>
</dbReference>
<dbReference type="Gene3D" id="2.40.170.20">
    <property type="entry name" value="TonB-dependent receptor, beta-barrel domain"/>
    <property type="match status" value="1"/>
</dbReference>
<keyword evidence="4" id="KW-0410">Iron transport</keyword>
<evidence type="ECO:0000313" key="14">
    <source>
        <dbReference type="Proteomes" id="UP000763088"/>
    </source>
</evidence>
<accession>A0A928BPZ6</accession>
<sequence length="978" mass="110932">MKKYFLGLVCTALFVQNVGAQEKISSSNYARLYVSALEPQYQIWMWHDIPYYGGDTEMRLGRVSYHGVVYDNVRLRYDLYKQQLAVVAPETNVACLPEQKYIDWFELDGHLFVHDPEDSTRYAALLSDGTRNGVALYHTIRKINGGDKNFGKKYFEKTLSTEEHYTLVTPDGKMHHVKRAKDVAKLFPEQKKQIRRYATKNRLRFSKKRREASLAMLVEGVDGTPNPVELWRAEEQDLAKLQPAQPARQIDEKKLIAGIPVLDIDTISTAGSSKTKVYVVPGVKKARVSVADDQELAEIVVVGGRQSAVNNMMMGAEKFKPQILKNIPSAFGESDIMKIMLTLPGVTSVGEASSGYNVRGGATDQNLILFNGGTVYNPSHLFGLFTSFNSDAVEEVELYKSSIPVEYGGRISSVLKVVSKEANMRKLTGSASIGALTSKLNLEIPIVKDHVSLLLNGRTTYSDWMLKNLPEDSGYKNGSANFYDFGGVLTWKLNSMHRLKIYGYWSNDKFSFSSSDNYGYKNRNISAEWRSILNEKITATASAGLDHYDYFNEETSVPSMAARLSFGIDQLWGKLHFRHRLTENQVMNYGLSVQHYNVQAGTYEPVGDRSMIMLTELQREKALESAVYVDYERSITEKLSVSAGLRYTMFNALGPRDVNHYLDGELPSEETLIETTNETGIIKTYHAPELRLSARYTIQDGLSIKAGFNTMHQFIHKVSNTSIMSPTDMWKLSDLNIKPQNGWQAAAGIYHETPNKKYEFSAEVYYKHIGDYLNYRSSAVLLMNPHLETDVIATKGRAYGIELQAKKPLGKLNGWVSYTFSRSQLKQDDKRVAMPLNDGEWYSSEYDRPHDVKAVLNFKITERYSFSSNFNYATGRPTTVPAGSYYDTRNRKMMPYYTNRNTYRIPDYMRLDLAFNIEPTHKLTSFLHTSFSVGVYNALARKNAYNIYYVTENGRIQGYKLSVFGTAIPYVSLNIRFN</sequence>
<reference evidence="13" key="1">
    <citation type="submission" date="2019-04" db="EMBL/GenBank/DDBJ databases">
        <title>Evolution of Biomass-Degrading Anaerobic Consortia Revealed by Metagenomics.</title>
        <authorList>
            <person name="Peng X."/>
        </authorList>
    </citation>
    <scope>NUCLEOTIDE SEQUENCE</scope>
    <source>
        <strain evidence="13">SIG141</strain>
    </source>
</reference>
<keyword evidence="10 11" id="KW-0998">Cell outer membrane</keyword>
<gene>
    <name evidence="13" type="ORF">E7102_02190</name>
</gene>
<keyword evidence="9 11" id="KW-0472">Membrane</keyword>
<proteinExistence type="inferred from homology"/>
<keyword evidence="8" id="KW-0406">Ion transport</keyword>
<organism evidence="13 14">
    <name type="scientific">Xylanibacter ruminicola</name>
    <name type="common">Prevotella ruminicola</name>
    <dbReference type="NCBI Taxonomy" id="839"/>
    <lineage>
        <taxon>Bacteria</taxon>
        <taxon>Pseudomonadati</taxon>
        <taxon>Bacteroidota</taxon>
        <taxon>Bacteroidia</taxon>
        <taxon>Bacteroidales</taxon>
        <taxon>Prevotellaceae</taxon>
        <taxon>Xylanibacter</taxon>
    </lineage>
</organism>
<dbReference type="PANTHER" id="PTHR32552:SF68">
    <property type="entry name" value="FERRICHROME OUTER MEMBRANE TRANSPORTER_PHAGE RECEPTOR"/>
    <property type="match status" value="1"/>
</dbReference>
<evidence type="ECO:0000256" key="8">
    <source>
        <dbReference type="ARBA" id="ARBA00023065"/>
    </source>
</evidence>
<comment type="similarity">
    <text evidence="11">Belongs to the TonB-dependent receptor family.</text>
</comment>
<evidence type="ECO:0000256" key="2">
    <source>
        <dbReference type="ARBA" id="ARBA00022448"/>
    </source>
</evidence>
<dbReference type="InterPro" id="IPR036942">
    <property type="entry name" value="Beta-barrel_TonB_sf"/>
</dbReference>
<evidence type="ECO:0000256" key="4">
    <source>
        <dbReference type="ARBA" id="ARBA00022496"/>
    </source>
</evidence>
<feature type="domain" description="TonB-dependent receptor plug" evidence="12">
    <location>
        <begin position="332"/>
        <end position="410"/>
    </location>
</feature>
<evidence type="ECO:0000256" key="3">
    <source>
        <dbReference type="ARBA" id="ARBA00022452"/>
    </source>
</evidence>
<dbReference type="InterPro" id="IPR037066">
    <property type="entry name" value="Plug_dom_sf"/>
</dbReference>
<evidence type="ECO:0000259" key="12">
    <source>
        <dbReference type="Pfam" id="PF07715"/>
    </source>
</evidence>
<dbReference type="EMBL" id="SUYD01000002">
    <property type="protein sequence ID" value="MBE6265273.1"/>
    <property type="molecule type" value="Genomic_DNA"/>
</dbReference>
<comment type="caution">
    <text evidence="13">The sequence shown here is derived from an EMBL/GenBank/DDBJ whole genome shotgun (WGS) entry which is preliminary data.</text>
</comment>
<dbReference type="AlphaFoldDB" id="A0A928BPZ6"/>
<dbReference type="InterPro" id="IPR039426">
    <property type="entry name" value="TonB-dep_rcpt-like"/>
</dbReference>
<dbReference type="Pfam" id="PF07715">
    <property type="entry name" value="Plug"/>
    <property type="match status" value="1"/>
</dbReference>
<evidence type="ECO:0000256" key="5">
    <source>
        <dbReference type="ARBA" id="ARBA00022692"/>
    </source>
</evidence>
<keyword evidence="3 11" id="KW-1134">Transmembrane beta strand</keyword>
<dbReference type="Proteomes" id="UP000763088">
    <property type="component" value="Unassembled WGS sequence"/>
</dbReference>
<evidence type="ECO:0000313" key="13">
    <source>
        <dbReference type="EMBL" id="MBE6265273.1"/>
    </source>
</evidence>
<keyword evidence="13" id="KW-0675">Receptor</keyword>
<name>A0A928BPZ6_XYLRU</name>
<evidence type="ECO:0000256" key="6">
    <source>
        <dbReference type="ARBA" id="ARBA00022729"/>
    </source>
</evidence>
<evidence type="ECO:0000256" key="11">
    <source>
        <dbReference type="PROSITE-ProRule" id="PRU01360"/>
    </source>
</evidence>
<dbReference type="InterPro" id="IPR012910">
    <property type="entry name" value="Plug_dom"/>
</dbReference>
<keyword evidence="6" id="KW-0732">Signal</keyword>
<dbReference type="SUPFAM" id="SSF56935">
    <property type="entry name" value="Porins"/>
    <property type="match status" value="1"/>
</dbReference>